<dbReference type="PANTHER" id="PTHR36836:SF1">
    <property type="entry name" value="COLANIC ACID BIOSYNTHESIS PROTEIN WCAK"/>
    <property type="match status" value="1"/>
</dbReference>
<sequence>MKQRRTVLIGGDLHNLGDLKLVLQNLKVDAPALVRRWRALPPEVERQVREAGGTLVDGRDLIGFARRCWGADLVIGGGQLVRDNQSPRSLAGLLLAAISARAGGGRVLTRGLGVSRVSTRPARFFWSRILRRADQVRVRDRRSADHAARLVAKGKVLETADMVFLSFDPSRAGPQAGEHRDAVIVAPCVDAGENRFLPPELVDDLTRAALSTVPDARLVLACHDPQPEMDLAAARAIAARLPEVQASILAGYDLSTLEQAYRSAALVITNRLHSVIFSLLNGAPVIIIDDGNPKLRAVAATFDLPLMDNATAAEVPGIVAGALAVDYAARRALLSDLHARAQANVTS</sequence>
<organism evidence="2 3">
    <name type="scientific">Sphingomonas aracearum</name>
    <dbReference type="NCBI Taxonomy" id="2283317"/>
    <lineage>
        <taxon>Bacteria</taxon>
        <taxon>Pseudomonadati</taxon>
        <taxon>Pseudomonadota</taxon>
        <taxon>Alphaproteobacteria</taxon>
        <taxon>Sphingomonadales</taxon>
        <taxon>Sphingomonadaceae</taxon>
        <taxon>Sphingomonas</taxon>
    </lineage>
</organism>
<dbReference type="OrthoDB" id="5242601at2"/>
<dbReference type="AlphaFoldDB" id="A0A369VTW8"/>
<dbReference type="GO" id="GO:0016740">
    <property type="term" value="F:transferase activity"/>
    <property type="evidence" value="ECO:0007669"/>
    <property type="project" value="UniProtKB-KW"/>
</dbReference>
<dbReference type="Proteomes" id="UP000253918">
    <property type="component" value="Unassembled WGS sequence"/>
</dbReference>
<keyword evidence="3" id="KW-1185">Reference proteome</keyword>
<feature type="domain" description="Polysaccharide pyruvyl transferase" evidence="1">
    <location>
        <begin position="59"/>
        <end position="289"/>
    </location>
</feature>
<evidence type="ECO:0000313" key="3">
    <source>
        <dbReference type="Proteomes" id="UP000253918"/>
    </source>
</evidence>
<protein>
    <submittedName>
        <fullName evidence="2">Polysaccharide pyruvyl transferase family protein</fullName>
    </submittedName>
</protein>
<comment type="caution">
    <text evidence="2">The sequence shown here is derived from an EMBL/GenBank/DDBJ whole genome shotgun (WGS) entry which is preliminary data.</text>
</comment>
<dbReference type="InterPro" id="IPR007345">
    <property type="entry name" value="Polysacch_pyruvyl_Trfase"/>
</dbReference>
<name>A0A369VTW8_9SPHN</name>
<keyword evidence="2" id="KW-0808">Transferase</keyword>
<evidence type="ECO:0000313" key="2">
    <source>
        <dbReference type="EMBL" id="RDE05299.1"/>
    </source>
</evidence>
<gene>
    <name evidence="2" type="ORF">DVW87_08510</name>
</gene>
<dbReference type="PANTHER" id="PTHR36836">
    <property type="entry name" value="COLANIC ACID BIOSYNTHESIS PROTEIN WCAK"/>
    <property type="match status" value="1"/>
</dbReference>
<dbReference type="Pfam" id="PF04230">
    <property type="entry name" value="PS_pyruv_trans"/>
    <property type="match status" value="1"/>
</dbReference>
<reference evidence="2 3" key="1">
    <citation type="submission" date="2018-07" db="EMBL/GenBank/DDBJ databases">
        <title>a novel species of Sphingomonas isolated from the rhizosphere soil of Araceae plant.</title>
        <authorList>
            <person name="Zhiyong W."/>
            <person name="Qinglan Z."/>
            <person name="Zhiwei F."/>
            <person name="Ding X."/>
            <person name="Gejiao W."/>
            <person name="Shixue Z."/>
        </authorList>
    </citation>
    <scope>NUCLEOTIDE SEQUENCE [LARGE SCALE GENOMIC DNA]</scope>
    <source>
        <strain evidence="2 3">WZY 27</strain>
    </source>
</reference>
<evidence type="ECO:0000259" key="1">
    <source>
        <dbReference type="Pfam" id="PF04230"/>
    </source>
</evidence>
<dbReference type="EMBL" id="QQNB01000002">
    <property type="protein sequence ID" value="RDE05299.1"/>
    <property type="molecule type" value="Genomic_DNA"/>
</dbReference>
<proteinExistence type="predicted"/>
<accession>A0A369VTW8</accession>